<evidence type="ECO:0008006" key="2">
    <source>
        <dbReference type="Google" id="ProtNLM"/>
    </source>
</evidence>
<organism evidence="1">
    <name type="scientific">uncultured Thiotrichaceae bacterium</name>
    <dbReference type="NCBI Taxonomy" id="298394"/>
    <lineage>
        <taxon>Bacteria</taxon>
        <taxon>Pseudomonadati</taxon>
        <taxon>Pseudomonadota</taxon>
        <taxon>Gammaproteobacteria</taxon>
        <taxon>Thiotrichales</taxon>
        <taxon>Thiotrichaceae</taxon>
        <taxon>environmental samples</taxon>
    </lineage>
</organism>
<dbReference type="Pfam" id="PF05114">
    <property type="entry name" value="MbnB_TglH_ChrH"/>
    <property type="match status" value="1"/>
</dbReference>
<dbReference type="EMBL" id="CACVAV010000039">
    <property type="protein sequence ID" value="CAA6802353.1"/>
    <property type="molecule type" value="Genomic_DNA"/>
</dbReference>
<dbReference type="AlphaFoldDB" id="A0A6S6S3X5"/>
<accession>A0A6S6S3X5</accession>
<sequence length="282" mass="31754">MQAELPAGIGLGFRFQHANTILQNKPDTPWFELIADDLLLASGRQRVVDKLREHYPIALHAVGLNIAGPDPLDKDYLAALGAVCKQTGAAWLSDHLCWSAAGQRQHFDLLPFPFTKAMLHYLSPRIDQVQQVLQRPLVLENISYYQRFQQDEMGEWDFTTELMQRTGCQMLLDLNNLWTNATNFELDPAAELAILHNVIKADDIVQIHVAGSKYHVSADETDEGYWVDTHGEQVPAAVSALLRATYEACGDIPTIIERDNNLPEFAELESERQALVDTVNEY</sequence>
<dbReference type="SUPFAM" id="SSF51658">
    <property type="entry name" value="Xylose isomerase-like"/>
    <property type="match status" value="1"/>
</dbReference>
<proteinExistence type="predicted"/>
<dbReference type="PANTHER" id="PTHR42194">
    <property type="entry name" value="UPF0276 PROTEIN HI_1600"/>
    <property type="match status" value="1"/>
</dbReference>
<dbReference type="Gene3D" id="3.20.20.150">
    <property type="entry name" value="Divalent-metal-dependent TIM barrel enzymes"/>
    <property type="match status" value="1"/>
</dbReference>
<gene>
    <name evidence="1" type="ORF">HELGO_WM71751</name>
</gene>
<evidence type="ECO:0000313" key="1">
    <source>
        <dbReference type="EMBL" id="CAA6802353.1"/>
    </source>
</evidence>
<dbReference type="PANTHER" id="PTHR42194:SF1">
    <property type="entry name" value="UPF0276 PROTEIN HI_1600"/>
    <property type="match status" value="1"/>
</dbReference>
<dbReference type="NCBIfam" id="NF003818">
    <property type="entry name" value="PRK05409.1"/>
    <property type="match status" value="1"/>
</dbReference>
<dbReference type="InterPro" id="IPR007801">
    <property type="entry name" value="MbnB/TglH/ChrH"/>
</dbReference>
<protein>
    <recommendedName>
        <fullName evidence="2">DUF692 domain-containing protein</fullName>
    </recommendedName>
</protein>
<reference evidence="1" key="1">
    <citation type="submission" date="2020-01" db="EMBL/GenBank/DDBJ databases">
        <authorList>
            <person name="Meier V. D."/>
            <person name="Meier V D."/>
        </authorList>
    </citation>
    <scope>NUCLEOTIDE SEQUENCE</scope>
    <source>
        <strain evidence="1">HLG_WM_MAG_08</strain>
    </source>
</reference>
<dbReference type="InterPro" id="IPR036237">
    <property type="entry name" value="Xyl_isomerase-like_sf"/>
</dbReference>
<name>A0A6S6S3X5_9GAMM</name>